<evidence type="ECO:0000256" key="1">
    <source>
        <dbReference type="SAM" id="Phobius"/>
    </source>
</evidence>
<gene>
    <name evidence="2" type="ORF">AM231_09315</name>
</gene>
<evidence type="ECO:0000313" key="3">
    <source>
        <dbReference type="Proteomes" id="UP000036932"/>
    </source>
</evidence>
<dbReference type="OrthoDB" id="2935923at2"/>
<organism evidence="2 3">
    <name type="scientific">Paenibacillus solani</name>
    <dbReference type="NCBI Taxonomy" id="1705565"/>
    <lineage>
        <taxon>Bacteria</taxon>
        <taxon>Bacillati</taxon>
        <taxon>Bacillota</taxon>
        <taxon>Bacilli</taxon>
        <taxon>Bacillales</taxon>
        <taxon>Paenibacillaceae</taxon>
        <taxon>Paenibacillus</taxon>
    </lineage>
</organism>
<name>A0A0M1P4A1_9BACL</name>
<dbReference type="InterPro" id="IPR045946">
    <property type="entry name" value="DUF6366"/>
</dbReference>
<reference evidence="3" key="1">
    <citation type="submission" date="2015-08" db="EMBL/GenBank/DDBJ databases">
        <title>Genome sequencing project for genomic taxonomy and phylogenomics of Bacillus-like bacteria.</title>
        <authorList>
            <person name="Liu B."/>
            <person name="Wang J."/>
            <person name="Zhu Y."/>
            <person name="Liu G."/>
            <person name="Chen Q."/>
            <person name="Chen Z."/>
            <person name="Lan J."/>
            <person name="Che J."/>
            <person name="Ge C."/>
            <person name="Shi H."/>
            <person name="Pan Z."/>
            <person name="Liu X."/>
        </authorList>
    </citation>
    <scope>NUCLEOTIDE SEQUENCE [LARGE SCALE GENOMIC DNA]</scope>
    <source>
        <strain evidence="3">FJAT-22460</strain>
    </source>
</reference>
<feature type="transmembrane region" description="Helical" evidence="1">
    <location>
        <begin position="47"/>
        <end position="66"/>
    </location>
</feature>
<sequence length="69" mass="7996">MNNDYETPERTRERLRQEELLNNPFGHLKDGIYRTQHGSLVNLVSSLGWKGTLILIIVIIVVLIVAQYF</sequence>
<keyword evidence="3" id="KW-1185">Reference proteome</keyword>
<dbReference type="EMBL" id="LIUT01000001">
    <property type="protein sequence ID" value="KOR89321.1"/>
    <property type="molecule type" value="Genomic_DNA"/>
</dbReference>
<dbReference type="AlphaFoldDB" id="A0A0M1P4A1"/>
<protein>
    <submittedName>
        <fullName evidence="2">Phage capsid protein</fullName>
    </submittedName>
</protein>
<proteinExistence type="predicted"/>
<accession>A0A0M1P4A1</accession>
<dbReference type="RefSeq" id="WP_054402374.1">
    <property type="nucleotide sequence ID" value="NZ_LIUT01000001.1"/>
</dbReference>
<keyword evidence="1" id="KW-0472">Membrane</keyword>
<keyword evidence="1" id="KW-0812">Transmembrane</keyword>
<evidence type="ECO:0000313" key="2">
    <source>
        <dbReference type="EMBL" id="KOR89321.1"/>
    </source>
</evidence>
<dbReference type="PATRIC" id="fig|1705565.3.peg.3835"/>
<keyword evidence="1" id="KW-1133">Transmembrane helix</keyword>
<dbReference type="Proteomes" id="UP000036932">
    <property type="component" value="Unassembled WGS sequence"/>
</dbReference>
<comment type="caution">
    <text evidence="2">The sequence shown here is derived from an EMBL/GenBank/DDBJ whole genome shotgun (WGS) entry which is preliminary data.</text>
</comment>
<dbReference type="Pfam" id="PF19893">
    <property type="entry name" value="DUF6366"/>
    <property type="match status" value="1"/>
</dbReference>